<gene>
    <name evidence="7" type="ORF">WN944_015978</name>
</gene>
<dbReference type="GO" id="GO:0005634">
    <property type="term" value="C:nucleus"/>
    <property type="evidence" value="ECO:0007669"/>
    <property type="project" value="UniProtKB-SubCell"/>
</dbReference>
<protein>
    <recommendedName>
        <fullName evidence="6">TF-B3 domain-containing protein</fullName>
    </recommendedName>
</protein>
<evidence type="ECO:0000256" key="2">
    <source>
        <dbReference type="ARBA" id="ARBA00023015"/>
    </source>
</evidence>
<comment type="caution">
    <text evidence="7">The sequence shown here is derived from an EMBL/GenBank/DDBJ whole genome shotgun (WGS) entry which is preliminary data.</text>
</comment>
<evidence type="ECO:0000259" key="6">
    <source>
        <dbReference type="PROSITE" id="PS50863"/>
    </source>
</evidence>
<dbReference type="CDD" id="cd10017">
    <property type="entry name" value="B3_DNA"/>
    <property type="match status" value="1"/>
</dbReference>
<reference evidence="7 8" key="1">
    <citation type="submission" date="2024-05" db="EMBL/GenBank/DDBJ databases">
        <title>Haplotype-resolved chromosome-level genome assembly of Huyou (Citrus changshanensis).</title>
        <authorList>
            <person name="Miao C."/>
            <person name="Chen W."/>
            <person name="Wu Y."/>
            <person name="Wang L."/>
            <person name="Zhao S."/>
            <person name="Grierson D."/>
            <person name="Xu C."/>
            <person name="Chen K."/>
        </authorList>
    </citation>
    <scope>NUCLEOTIDE SEQUENCE [LARGE SCALE GENOMIC DNA]</scope>
    <source>
        <strain evidence="7">01-14</strain>
        <tissue evidence="7">Leaf</tissue>
    </source>
</reference>
<accession>A0AAP0QN42</accession>
<dbReference type="Gene3D" id="2.40.330.10">
    <property type="entry name" value="DNA-binding pseudobarrel domain"/>
    <property type="match status" value="1"/>
</dbReference>
<dbReference type="SMART" id="SM01019">
    <property type="entry name" value="B3"/>
    <property type="match status" value="1"/>
</dbReference>
<sequence length="263" mass="28967">MPSQPISPSSPEIPQRFVKLVDPSTLRDQKLRIPDKVVRKIGHELSDVADITVPNGYSWQVKLRKEGRKVWFDDGWQDFVEAYSISVGSFLFFEYESNSTFQAHIYDETAYIGTPQKKDYFLCAETPGAARAWVSTLHAAQLVLKAHKEAVNSLSGNGSAKLGTVATVVAAANSTSQECSKEIEAAMQISLRNALGTMTNRITDGPMDDLSIMKETLRVKDEELQNLARDLRARDSTIRDIADKLSETAEAAEAAASAAHTMD</sequence>
<dbReference type="EMBL" id="JBCGBO010000005">
    <property type="protein sequence ID" value="KAK9200779.1"/>
    <property type="molecule type" value="Genomic_DNA"/>
</dbReference>
<keyword evidence="2" id="KW-0805">Transcription regulation</keyword>
<dbReference type="InterPro" id="IPR050655">
    <property type="entry name" value="Plant_B3_domain"/>
</dbReference>
<dbReference type="InterPro" id="IPR015300">
    <property type="entry name" value="DNA-bd_pseudobarrel_sf"/>
</dbReference>
<dbReference type="AlphaFoldDB" id="A0AAP0QN42"/>
<dbReference type="SUPFAM" id="SSF101936">
    <property type="entry name" value="DNA-binding pseudobarrel domain"/>
    <property type="match status" value="1"/>
</dbReference>
<feature type="domain" description="TF-B3" evidence="6">
    <location>
        <begin position="16"/>
        <end position="109"/>
    </location>
</feature>
<dbReference type="InterPro" id="IPR003340">
    <property type="entry name" value="B3_DNA-bd"/>
</dbReference>
<evidence type="ECO:0000256" key="4">
    <source>
        <dbReference type="ARBA" id="ARBA00023163"/>
    </source>
</evidence>
<keyword evidence="4" id="KW-0804">Transcription</keyword>
<dbReference type="Proteomes" id="UP001428341">
    <property type="component" value="Unassembled WGS sequence"/>
</dbReference>
<dbReference type="Pfam" id="PF02362">
    <property type="entry name" value="B3"/>
    <property type="match status" value="1"/>
</dbReference>
<name>A0AAP0QN42_9ROSI</name>
<evidence type="ECO:0000256" key="3">
    <source>
        <dbReference type="ARBA" id="ARBA00023125"/>
    </source>
</evidence>
<keyword evidence="8" id="KW-1185">Reference proteome</keyword>
<evidence type="ECO:0000256" key="1">
    <source>
        <dbReference type="ARBA" id="ARBA00004123"/>
    </source>
</evidence>
<keyword evidence="3" id="KW-0238">DNA-binding</keyword>
<dbReference type="GO" id="GO:0003677">
    <property type="term" value="F:DNA binding"/>
    <property type="evidence" value="ECO:0007669"/>
    <property type="project" value="UniProtKB-KW"/>
</dbReference>
<dbReference type="PANTHER" id="PTHR31920">
    <property type="entry name" value="B3 DOMAIN-CONTAINING"/>
    <property type="match status" value="1"/>
</dbReference>
<evidence type="ECO:0000313" key="8">
    <source>
        <dbReference type="Proteomes" id="UP001428341"/>
    </source>
</evidence>
<organism evidence="7 8">
    <name type="scientific">Citrus x changshan-huyou</name>
    <dbReference type="NCBI Taxonomy" id="2935761"/>
    <lineage>
        <taxon>Eukaryota</taxon>
        <taxon>Viridiplantae</taxon>
        <taxon>Streptophyta</taxon>
        <taxon>Embryophyta</taxon>
        <taxon>Tracheophyta</taxon>
        <taxon>Spermatophyta</taxon>
        <taxon>Magnoliopsida</taxon>
        <taxon>eudicotyledons</taxon>
        <taxon>Gunneridae</taxon>
        <taxon>Pentapetalae</taxon>
        <taxon>rosids</taxon>
        <taxon>malvids</taxon>
        <taxon>Sapindales</taxon>
        <taxon>Rutaceae</taxon>
        <taxon>Aurantioideae</taxon>
        <taxon>Citrus</taxon>
    </lineage>
</organism>
<comment type="subcellular location">
    <subcellularLocation>
        <location evidence="1">Nucleus</location>
    </subcellularLocation>
</comment>
<dbReference type="PANTHER" id="PTHR31920:SF51">
    <property type="entry name" value="BINDING PROTEIN, PUTATIVE-RELATED"/>
    <property type="match status" value="1"/>
</dbReference>
<dbReference type="PROSITE" id="PS50863">
    <property type="entry name" value="B3"/>
    <property type="match status" value="1"/>
</dbReference>
<evidence type="ECO:0000256" key="5">
    <source>
        <dbReference type="ARBA" id="ARBA00023242"/>
    </source>
</evidence>
<evidence type="ECO:0000313" key="7">
    <source>
        <dbReference type="EMBL" id="KAK9200779.1"/>
    </source>
</evidence>
<keyword evidence="5" id="KW-0539">Nucleus</keyword>
<proteinExistence type="predicted"/>